<dbReference type="Proteomes" id="UP000805841">
    <property type="component" value="Unassembled WGS sequence"/>
</dbReference>
<feature type="transmembrane region" description="Helical" evidence="1">
    <location>
        <begin position="241"/>
        <end position="264"/>
    </location>
</feature>
<keyword evidence="1" id="KW-0472">Membrane</keyword>
<keyword evidence="3" id="KW-1185">Reference proteome</keyword>
<evidence type="ECO:0000256" key="1">
    <source>
        <dbReference type="SAM" id="Phobius"/>
    </source>
</evidence>
<evidence type="ECO:0000313" key="2">
    <source>
        <dbReference type="EMBL" id="MBD1597827.1"/>
    </source>
</evidence>
<feature type="transmembrane region" description="Helical" evidence="1">
    <location>
        <begin position="336"/>
        <end position="357"/>
    </location>
</feature>
<reference evidence="2 3" key="1">
    <citation type="journal article" date="2020" name="Insects">
        <title>Bacteria Belonging to Pseudomonas typographi sp. nov. from the Bark Beetle Ips typographus Have Genomic Potential to Aid in the Host Ecology.</title>
        <authorList>
            <person name="Peral-Aranega E."/>
            <person name="Saati-Santamaria Z."/>
            <person name="Kolarik M."/>
            <person name="Rivas R."/>
            <person name="Garcia-Fraile P."/>
        </authorList>
    </citation>
    <scope>NUCLEOTIDE SEQUENCE [LARGE SCALE GENOMIC DNA]</scope>
    <source>
        <strain evidence="2 3">CA3A</strain>
    </source>
</reference>
<dbReference type="RefSeq" id="WP_190417534.1">
    <property type="nucleotide sequence ID" value="NZ_JAAOCA010000004.1"/>
</dbReference>
<name>A0ABR7YX92_9PSED</name>
<feature type="transmembrane region" description="Helical" evidence="1">
    <location>
        <begin position="34"/>
        <end position="65"/>
    </location>
</feature>
<comment type="caution">
    <text evidence="2">The sequence shown here is derived from an EMBL/GenBank/DDBJ whole genome shotgun (WGS) entry which is preliminary data.</text>
</comment>
<feature type="transmembrane region" description="Helical" evidence="1">
    <location>
        <begin position="151"/>
        <end position="175"/>
    </location>
</feature>
<sequence>MQLDRARVTIRPRSPWEALDLGCRLAARHRRLLALAWLALTVPVFSLISLLCWNAPTLALLLFWWGKPLYERLALHILAQALFDHPPSIGQALRAWPGLLRRQWLASLTWRRASLMRSFDLPVTQLEGQAGRARQQRLGLLHREDGRAARWLTVVGAYVETCLVLGAVSLLLLMVPRSAGDSWHWAQWLLGPPIPGRLWLQHLANAFYVLVLAVWGPIYVACGFTLYLNRRTHLEAWDIELVLRALCQRLAPLVVLGLLLAFMLTPPPALAADAAPAEQPRVSVSTAHQAIEALLQRPPFENIETRARWHWRRGDPSPAPAAAPAPHAAANPSEGLARAAEILLWAALAGCLAWLGWHHRLRARQWAARLARRRTPPHQALPPLFAQDLAPERLPMDVAGHAEQLWASDPRQALALLYRGLLSRLVHDYKLPLRAADTEAQVLAKVAALQLRGLDDFSQKLTWHWQAIAYGHRVPPAGTCEALCRGWRRLFPLQGASQ</sequence>
<dbReference type="EMBL" id="JAAOCA010000004">
    <property type="protein sequence ID" value="MBD1597827.1"/>
    <property type="molecule type" value="Genomic_DNA"/>
</dbReference>
<protein>
    <submittedName>
        <fullName evidence="2">DUF4129 domain-containing protein</fullName>
    </submittedName>
</protein>
<keyword evidence="1" id="KW-1133">Transmembrane helix</keyword>
<keyword evidence="1" id="KW-0812">Transmembrane</keyword>
<feature type="transmembrane region" description="Helical" evidence="1">
    <location>
        <begin position="206"/>
        <end position="229"/>
    </location>
</feature>
<gene>
    <name evidence="2" type="ORF">HAQ05_03735</name>
</gene>
<accession>A0ABR7YX92</accession>
<organism evidence="2 3">
    <name type="scientific">Pseudomonas typographi</name>
    <dbReference type="NCBI Taxonomy" id="2715964"/>
    <lineage>
        <taxon>Bacteria</taxon>
        <taxon>Pseudomonadati</taxon>
        <taxon>Pseudomonadota</taxon>
        <taxon>Gammaproteobacteria</taxon>
        <taxon>Pseudomonadales</taxon>
        <taxon>Pseudomonadaceae</taxon>
        <taxon>Pseudomonas</taxon>
    </lineage>
</organism>
<proteinExistence type="predicted"/>
<evidence type="ECO:0000313" key="3">
    <source>
        <dbReference type="Proteomes" id="UP000805841"/>
    </source>
</evidence>